<keyword evidence="2" id="KW-1185">Reference proteome</keyword>
<name>A0ABR5B0N6_BACBA</name>
<evidence type="ECO:0008006" key="3">
    <source>
        <dbReference type="Google" id="ProtNLM"/>
    </source>
</evidence>
<gene>
    <name evidence="1" type="ORF">SD77_0381</name>
</gene>
<sequence>MRARSRALSWMKSSSACAGARTNFLDERAHHAAANRFSIEKTG</sequence>
<proteinExistence type="predicted"/>
<dbReference type="Proteomes" id="UP000031982">
    <property type="component" value="Unassembled WGS sequence"/>
</dbReference>
<dbReference type="EMBL" id="JXLP01000001">
    <property type="protein sequence ID" value="KIL80533.1"/>
    <property type="molecule type" value="Genomic_DNA"/>
</dbReference>
<accession>A0ABR5B0N6</accession>
<reference evidence="1 2" key="1">
    <citation type="submission" date="2015-01" db="EMBL/GenBank/DDBJ databases">
        <title>Genome Assembly of Bacillus badius MTCC 1458.</title>
        <authorList>
            <person name="Verma A."/>
            <person name="Khatri I."/>
            <person name="Mual P."/>
            <person name="Subramanian S."/>
            <person name="Krishnamurthi S."/>
        </authorList>
    </citation>
    <scope>NUCLEOTIDE SEQUENCE [LARGE SCALE GENOMIC DNA]</scope>
    <source>
        <strain evidence="1 2">MTCC 1458</strain>
    </source>
</reference>
<protein>
    <recommendedName>
        <fullName evidence="3">Ribose 5-phosphate isomerase B</fullName>
    </recommendedName>
</protein>
<comment type="caution">
    <text evidence="1">The sequence shown here is derived from an EMBL/GenBank/DDBJ whole genome shotgun (WGS) entry which is preliminary data.</text>
</comment>
<evidence type="ECO:0000313" key="1">
    <source>
        <dbReference type="EMBL" id="KIL80533.1"/>
    </source>
</evidence>
<evidence type="ECO:0000313" key="2">
    <source>
        <dbReference type="Proteomes" id="UP000031982"/>
    </source>
</evidence>
<organism evidence="1 2">
    <name type="scientific">Bacillus badius</name>
    <dbReference type="NCBI Taxonomy" id="1455"/>
    <lineage>
        <taxon>Bacteria</taxon>
        <taxon>Bacillati</taxon>
        <taxon>Bacillota</taxon>
        <taxon>Bacilli</taxon>
        <taxon>Bacillales</taxon>
        <taxon>Bacillaceae</taxon>
        <taxon>Pseudobacillus</taxon>
    </lineage>
</organism>